<reference evidence="1" key="1">
    <citation type="submission" date="2022-07" db="EMBL/GenBank/DDBJ databases">
        <authorList>
            <person name="Trinca V."/>
            <person name="Uliana J.V.C."/>
            <person name="Torres T.T."/>
            <person name="Ward R.J."/>
            <person name="Monesi N."/>
        </authorList>
    </citation>
    <scope>NUCLEOTIDE SEQUENCE</scope>
    <source>
        <strain evidence="1">HSMRA1968</strain>
        <tissue evidence="1">Whole embryos</tissue>
    </source>
</reference>
<evidence type="ECO:0000313" key="2">
    <source>
        <dbReference type="Proteomes" id="UP001151699"/>
    </source>
</evidence>
<dbReference type="AlphaFoldDB" id="A0A9Q0N6R8"/>
<gene>
    <name evidence="1" type="ORF">Bhyg_08891</name>
</gene>
<accession>A0A9Q0N6R8</accession>
<organism evidence="1 2">
    <name type="scientific">Pseudolycoriella hygida</name>
    <dbReference type="NCBI Taxonomy" id="35572"/>
    <lineage>
        <taxon>Eukaryota</taxon>
        <taxon>Metazoa</taxon>
        <taxon>Ecdysozoa</taxon>
        <taxon>Arthropoda</taxon>
        <taxon>Hexapoda</taxon>
        <taxon>Insecta</taxon>
        <taxon>Pterygota</taxon>
        <taxon>Neoptera</taxon>
        <taxon>Endopterygota</taxon>
        <taxon>Diptera</taxon>
        <taxon>Nematocera</taxon>
        <taxon>Sciaroidea</taxon>
        <taxon>Sciaridae</taxon>
        <taxon>Pseudolycoriella</taxon>
    </lineage>
</organism>
<name>A0A9Q0N6R8_9DIPT</name>
<comment type="caution">
    <text evidence="1">The sequence shown here is derived from an EMBL/GenBank/DDBJ whole genome shotgun (WGS) entry which is preliminary data.</text>
</comment>
<dbReference type="Proteomes" id="UP001151699">
    <property type="component" value="Chromosome B"/>
</dbReference>
<sequence>MDDKMSCSKRTGPLYDKEFHLRKIGSLKNTLPKIGVNQYIPEIPKEVISTSRDVRDLLVNVSGIVGAIKGIFSL</sequence>
<keyword evidence="2" id="KW-1185">Reference proteome</keyword>
<dbReference type="EMBL" id="WJQU01000002">
    <property type="protein sequence ID" value="KAJ6643926.1"/>
    <property type="molecule type" value="Genomic_DNA"/>
</dbReference>
<proteinExistence type="predicted"/>
<evidence type="ECO:0000313" key="1">
    <source>
        <dbReference type="EMBL" id="KAJ6643926.1"/>
    </source>
</evidence>
<protein>
    <submittedName>
        <fullName evidence="1">Uncharacterized protein</fullName>
    </submittedName>
</protein>